<dbReference type="AlphaFoldDB" id="T1INY0"/>
<dbReference type="InterPro" id="IPR004274">
    <property type="entry name" value="FCP1_dom"/>
</dbReference>
<feature type="compositionally biased region" description="Basic and acidic residues" evidence="7">
    <location>
        <begin position="341"/>
        <end position="355"/>
    </location>
</feature>
<feature type="domain" description="FCP1 homology" evidence="9">
    <location>
        <begin position="27"/>
        <end position="204"/>
    </location>
</feature>
<evidence type="ECO:0000256" key="5">
    <source>
        <dbReference type="ARBA" id="ARBA00047761"/>
    </source>
</evidence>
<dbReference type="EnsemblMetazoa" id="SMAR002719-RA">
    <property type="protein sequence ID" value="SMAR002719-PA"/>
    <property type="gene ID" value="SMAR002719"/>
</dbReference>
<evidence type="ECO:0000313" key="10">
    <source>
        <dbReference type="EnsemblMetazoa" id="SMAR002719-PA"/>
    </source>
</evidence>
<keyword evidence="11" id="KW-1185">Reference proteome</keyword>
<proteinExistence type="predicted"/>
<feature type="domain" description="BRCT" evidence="8">
    <location>
        <begin position="208"/>
        <end position="281"/>
    </location>
</feature>
<accession>T1INY0</accession>
<feature type="compositionally biased region" description="Basic and acidic residues" evidence="7">
    <location>
        <begin position="362"/>
        <end position="372"/>
    </location>
</feature>
<dbReference type="PANTHER" id="PTHR23081">
    <property type="entry name" value="RNA POLYMERASE II CTD PHOSPHATASE"/>
    <property type="match status" value="1"/>
</dbReference>
<dbReference type="eggNOG" id="KOG0323">
    <property type="taxonomic scope" value="Eukaryota"/>
</dbReference>
<reference evidence="11" key="1">
    <citation type="submission" date="2011-05" db="EMBL/GenBank/DDBJ databases">
        <authorList>
            <person name="Richards S.R."/>
            <person name="Qu J."/>
            <person name="Jiang H."/>
            <person name="Jhangiani S.N."/>
            <person name="Agravi P."/>
            <person name="Goodspeed R."/>
            <person name="Gross S."/>
            <person name="Mandapat C."/>
            <person name="Jackson L."/>
            <person name="Mathew T."/>
            <person name="Pu L."/>
            <person name="Thornton R."/>
            <person name="Saada N."/>
            <person name="Wilczek-Boney K.B."/>
            <person name="Lee S."/>
            <person name="Kovar C."/>
            <person name="Wu Y."/>
            <person name="Scherer S.E."/>
            <person name="Worley K.C."/>
            <person name="Muzny D.M."/>
            <person name="Gibbs R."/>
        </authorList>
    </citation>
    <scope>NUCLEOTIDE SEQUENCE</scope>
    <source>
        <strain evidence="11">Brora</strain>
    </source>
</reference>
<dbReference type="Proteomes" id="UP000014500">
    <property type="component" value="Unassembled WGS sequence"/>
</dbReference>
<name>T1INY0_STRMM</name>
<dbReference type="InterPro" id="IPR039189">
    <property type="entry name" value="Fcp1"/>
</dbReference>
<evidence type="ECO:0000256" key="4">
    <source>
        <dbReference type="ARBA" id="ARBA00023242"/>
    </source>
</evidence>
<evidence type="ECO:0000256" key="7">
    <source>
        <dbReference type="SAM" id="MobiDB-lite"/>
    </source>
</evidence>
<evidence type="ECO:0000313" key="11">
    <source>
        <dbReference type="Proteomes" id="UP000014500"/>
    </source>
</evidence>
<dbReference type="GO" id="GO:0008420">
    <property type="term" value="F:RNA polymerase II CTD heptapeptide repeat phosphatase activity"/>
    <property type="evidence" value="ECO:0007669"/>
    <property type="project" value="InterPro"/>
</dbReference>
<dbReference type="GO" id="GO:0005634">
    <property type="term" value="C:nucleus"/>
    <property type="evidence" value="ECO:0007669"/>
    <property type="project" value="UniProtKB-SubCell"/>
</dbReference>
<sequence>MIHSIPDLIISKEHARVIGNADKNHLLAAKKLALLVDLDQTIIHTTNDNNIPKDIIDVFHFKLQGVWNHTRLRPGTRSFSQNMSKLYELHICTYGSRRYAHNIARLIACSQTGFHHVMKVYARNLVRVRPYNFFESTGDINAPLDSKEPKTIQQKARKFKNLHDSDKDKHLLFLEQKLRDIHRTFYEMKDTCFGECLCGILSGNELPEKNKAWNVAKSLGAVIQDQIVGSGVEATTHLIASRLDTKKAYDAKRMNVRIGNLDWLLCCAERWQKVDEAAFSLLKSNCVILVAIPKVSMTTVNPFLNYGKDDVGRMEQEVDDDIGSDESDDDGSCSVDDDDESGNKENENFRKRERSDSDDESENPRKKCCFDA</sequence>
<evidence type="ECO:0000256" key="2">
    <source>
        <dbReference type="ARBA" id="ARBA00013081"/>
    </source>
</evidence>
<dbReference type="PROSITE" id="PS50172">
    <property type="entry name" value="BRCT"/>
    <property type="match status" value="1"/>
</dbReference>
<comment type="subcellular location">
    <subcellularLocation>
        <location evidence="1">Nucleus</location>
    </subcellularLocation>
</comment>
<dbReference type="PhylomeDB" id="T1INY0"/>
<comment type="catalytic activity">
    <reaction evidence="5">
        <text>O-phospho-L-seryl-[protein] + H2O = L-seryl-[protein] + phosphate</text>
        <dbReference type="Rhea" id="RHEA:20629"/>
        <dbReference type="Rhea" id="RHEA-COMP:9863"/>
        <dbReference type="Rhea" id="RHEA-COMP:11604"/>
        <dbReference type="ChEBI" id="CHEBI:15377"/>
        <dbReference type="ChEBI" id="CHEBI:29999"/>
        <dbReference type="ChEBI" id="CHEBI:43474"/>
        <dbReference type="ChEBI" id="CHEBI:83421"/>
        <dbReference type="EC" id="3.1.3.16"/>
    </reaction>
</comment>
<organism evidence="10 11">
    <name type="scientific">Strigamia maritima</name>
    <name type="common">European centipede</name>
    <name type="synonym">Geophilus maritimus</name>
    <dbReference type="NCBI Taxonomy" id="126957"/>
    <lineage>
        <taxon>Eukaryota</taxon>
        <taxon>Metazoa</taxon>
        <taxon>Ecdysozoa</taxon>
        <taxon>Arthropoda</taxon>
        <taxon>Myriapoda</taxon>
        <taxon>Chilopoda</taxon>
        <taxon>Pleurostigmophora</taxon>
        <taxon>Geophilomorpha</taxon>
        <taxon>Linotaeniidae</taxon>
        <taxon>Strigamia</taxon>
    </lineage>
</organism>
<dbReference type="PANTHER" id="PTHR23081:SF36">
    <property type="entry name" value="RNA POLYMERASE II SUBUNIT A C-TERMINAL DOMAIN PHOSPHATASE"/>
    <property type="match status" value="1"/>
</dbReference>
<keyword evidence="4" id="KW-0539">Nucleus</keyword>
<protein>
    <recommendedName>
        <fullName evidence="2">protein-serine/threonine phosphatase</fullName>
        <ecNumber evidence="2">3.1.3.16</ecNumber>
    </recommendedName>
</protein>
<dbReference type="CDD" id="cd17729">
    <property type="entry name" value="BRCT_CTDP1"/>
    <property type="match status" value="1"/>
</dbReference>
<dbReference type="InterPro" id="IPR023214">
    <property type="entry name" value="HAD_sf"/>
</dbReference>
<dbReference type="SUPFAM" id="SSF56784">
    <property type="entry name" value="HAD-like"/>
    <property type="match status" value="1"/>
</dbReference>
<evidence type="ECO:0000256" key="3">
    <source>
        <dbReference type="ARBA" id="ARBA00022801"/>
    </source>
</evidence>
<feature type="compositionally biased region" description="Acidic residues" evidence="7">
    <location>
        <begin position="317"/>
        <end position="340"/>
    </location>
</feature>
<evidence type="ECO:0000259" key="9">
    <source>
        <dbReference type="PROSITE" id="PS50969"/>
    </source>
</evidence>
<dbReference type="SMART" id="SM00577">
    <property type="entry name" value="CPDc"/>
    <property type="match status" value="1"/>
</dbReference>
<dbReference type="InterPro" id="IPR036420">
    <property type="entry name" value="BRCT_dom_sf"/>
</dbReference>
<evidence type="ECO:0000256" key="6">
    <source>
        <dbReference type="ARBA" id="ARBA00048336"/>
    </source>
</evidence>
<dbReference type="InterPro" id="IPR036412">
    <property type="entry name" value="HAD-like_sf"/>
</dbReference>
<dbReference type="Pfam" id="PF03031">
    <property type="entry name" value="NIF"/>
    <property type="match status" value="1"/>
</dbReference>
<reference evidence="10" key="2">
    <citation type="submission" date="2015-02" db="UniProtKB">
        <authorList>
            <consortium name="EnsemblMetazoa"/>
        </authorList>
    </citation>
    <scope>IDENTIFICATION</scope>
</reference>
<dbReference type="HOGENOM" id="CLU_744583_0_0_1"/>
<dbReference type="EC" id="3.1.3.16" evidence="2"/>
<evidence type="ECO:0000256" key="1">
    <source>
        <dbReference type="ARBA" id="ARBA00004123"/>
    </source>
</evidence>
<feature type="region of interest" description="Disordered" evidence="7">
    <location>
        <begin position="317"/>
        <end position="372"/>
    </location>
</feature>
<dbReference type="Gene3D" id="3.40.50.10190">
    <property type="entry name" value="BRCT domain"/>
    <property type="match status" value="1"/>
</dbReference>
<dbReference type="STRING" id="126957.T1INY0"/>
<dbReference type="PROSITE" id="PS50969">
    <property type="entry name" value="FCP1"/>
    <property type="match status" value="1"/>
</dbReference>
<comment type="catalytic activity">
    <reaction evidence="6">
        <text>O-phospho-L-threonyl-[protein] + H2O = L-threonyl-[protein] + phosphate</text>
        <dbReference type="Rhea" id="RHEA:47004"/>
        <dbReference type="Rhea" id="RHEA-COMP:11060"/>
        <dbReference type="Rhea" id="RHEA-COMP:11605"/>
        <dbReference type="ChEBI" id="CHEBI:15377"/>
        <dbReference type="ChEBI" id="CHEBI:30013"/>
        <dbReference type="ChEBI" id="CHEBI:43474"/>
        <dbReference type="ChEBI" id="CHEBI:61977"/>
        <dbReference type="EC" id="3.1.3.16"/>
    </reaction>
</comment>
<dbReference type="OMA" id="CTHEVVC"/>
<dbReference type="InterPro" id="IPR001357">
    <property type="entry name" value="BRCT_dom"/>
</dbReference>
<keyword evidence="3" id="KW-0378">Hydrolase</keyword>
<evidence type="ECO:0000259" key="8">
    <source>
        <dbReference type="PROSITE" id="PS50172"/>
    </source>
</evidence>
<dbReference type="SUPFAM" id="SSF52113">
    <property type="entry name" value="BRCT domain"/>
    <property type="match status" value="1"/>
</dbReference>
<dbReference type="Gene3D" id="3.40.50.1000">
    <property type="entry name" value="HAD superfamily/HAD-like"/>
    <property type="match status" value="1"/>
</dbReference>
<dbReference type="EMBL" id="JH431229">
    <property type="status" value="NOT_ANNOTATED_CDS"/>
    <property type="molecule type" value="Genomic_DNA"/>
</dbReference>